<evidence type="ECO:0000256" key="2">
    <source>
        <dbReference type="ARBA" id="ARBA00011923"/>
    </source>
</evidence>
<dbReference type="GO" id="GO:0004483">
    <property type="term" value="F:methyltransferase cap1 activity"/>
    <property type="evidence" value="ECO:0007669"/>
    <property type="project" value="UniProtKB-UniRule"/>
</dbReference>
<evidence type="ECO:0000259" key="11">
    <source>
        <dbReference type="PROSITE" id="PS51613"/>
    </source>
</evidence>
<dbReference type="Gene3D" id="3.40.50.12760">
    <property type="match status" value="1"/>
</dbReference>
<dbReference type="AlphaFoldDB" id="A0A6P8I399"/>
<dbReference type="GO" id="GO:0005634">
    <property type="term" value="C:nucleus"/>
    <property type="evidence" value="ECO:0007669"/>
    <property type="project" value="UniProtKB-SubCell"/>
</dbReference>
<evidence type="ECO:0000313" key="13">
    <source>
        <dbReference type="RefSeq" id="XP_031559372.1"/>
    </source>
</evidence>
<keyword evidence="6 8" id="KW-0949">S-adenosyl-L-methionine</keyword>
<gene>
    <name evidence="13" type="primary">LOC116295633</name>
</gene>
<keyword evidence="4 8" id="KW-0489">Methyltransferase</keyword>
<dbReference type="SMART" id="SM00443">
    <property type="entry name" value="G_patch"/>
    <property type="match status" value="1"/>
</dbReference>
<dbReference type="FunCoup" id="A0A6P8I399">
    <property type="interactions" value="3650"/>
</dbReference>
<keyword evidence="8" id="KW-0506">mRNA capping</keyword>
<dbReference type="PANTHER" id="PTHR16121:SF0">
    <property type="entry name" value="CAP-SPECIFIC MRNA (NUCLEOSIDE-2'-O-)-METHYLTRANSFERASE 1"/>
    <property type="match status" value="1"/>
</dbReference>
<reference evidence="13" key="1">
    <citation type="submission" date="2025-08" db="UniProtKB">
        <authorList>
            <consortium name="RefSeq"/>
        </authorList>
    </citation>
    <scope>IDENTIFICATION</scope>
    <source>
        <tissue evidence="13">Tentacle</tissue>
    </source>
</reference>
<dbReference type="Proteomes" id="UP000515163">
    <property type="component" value="Unplaced"/>
</dbReference>
<proteinExistence type="predicted"/>
<dbReference type="InterPro" id="IPR002877">
    <property type="entry name" value="RNA_MeTrfase_FtsJ_dom"/>
</dbReference>
<evidence type="ECO:0000256" key="7">
    <source>
        <dbReference type="ARBA" id="ARBA00049042"/>
    </source>
</evidence>
<dbReference type="OrthoDB" id="10251234at2759"/>
<dbReference type="PROSITE" id="PS01159">
    <property type="entry name" value="WW_DOMAIN_1"/>
    <property type="match status" value="1"/>
</dbReference>
<comment type="function">
    <text evidence="1">S-adenosyl-L-methionine-dependent methyltransferase that mediates mRNA cap1 2'-O-ribose methylation to the 5'-cap structure of mRNAs. Methylates the ribose of the first nucleotide of a m(7)GpppG-capped mRNA and small nuclear RNA (snRNA) to produce m(7)GpppRm (cap1). Displays a preference for cap0 transcripts. Cap1 modification is linked to higher levels of translation. May be involved in the interferon response pathway.</text>
</comment>
<feature type="domain" description="RrmJ-type SAM-dependent 2'-O-MTase" evidence="11">
    <location>
        <begin position="221"/>
        <end position="438"/>
    </location>
</feature>
<dbReference type="GeneID" id="116295633"/>
<dbReference type="GO" id="GO:0032259">
    <property type="term" value="P:methylation"/>
    <property type="evidence" value="ECO:0007669"/>
    <property type="project" value="UniProtKB-KW"/>
</dbReference>
<dbReference type="GO" id="GO:0006370">
    <property type="term" value="P:7-methylguanosine mRNA capping"/>
    <property type="evidence" value="ECO:0007669"/>
    <property type="project" value="UniProtKB-UniRule"/>
</dbReference>
<dbReference type="KEGG" id="aten:116295633"/>
<dbReference type="SUPFAM" id="SSF53335">
    <property type="entry name" value="S-adenosyl-L-methionine-dependent methyltransferases"/>
    <property type="match status" value="1"/>
</dbReference>
<dbReference type="GO" id="GO:0016556">
    <property type="term" value="P:mRNA modification"/>
    <property type="evidence" value="ECO:0007669"/>
    <property type="project" value="UniProtKB-UniRule"/>
</dbReference>
<dbReference type="Pfam" id="PF01585">
    <property type="entry name" value="G-patch"/>
    <property type="match status" value="1"/>
</dbReference>
<evidence type="ECO:0000256" key="5">
    <source>
        <dbReference type="ARBA" id="ARBA00022664"/>
    </source>
</evidence>
<dbReference type="InterPro" id="IPR029063">
    <property type="entry name" value="SAM-dependent_MTases_sf"/>
</dbReference>
<evidence type="ECO:0000313" key="12">
    <source>
        <dbReference type="Proteomes" id="UP000515163"/>
    </source>
</evidence>
<keyword evidence="8" id="KW-0539">Nucleus</keyword>
<feature type="compositionally biased region" description="Basic and acidic residues" evidence="9">
    <location>
        <begin position="59"/>
        <end position="71"/>
    </location>
</feature>
<keyword evidence="5 8" id="KW-0507">mRNA processing</keyword>
<dbReference type="InterPro" id="IPR000467">
    <property type="entry name" value="G_patch_dom"/>
</dbReference>
<dbReference type="InterPro" id="IPR025816">
    <property type="entry name" value="RrmJ-type_MeTrfase"/>
</dbReference>
<evidence type="ECO:0000256" key="6">
    <source>
        <dbReference type="ARBA" id="ARBA00022691"/>
    </source>
</evidence>
<feature type="region of interest" description="Disordered" evidence="9">
    <location>
        <begin position="1"/>
        <end position="78"/>
    </location>
</feature>
<dbReference type="FunFam" id="3.40.50.12760:FF:000004">
    <property type="entry name" value="FtsJ-like methyltransferase"/>
    <property type="match status" value="1"/>
</dbReference>
<dbReference type="PROSITE" id="PS51613">
    <property type="entry name" value="SAM_MT_RRMJ"/>
    <property type="match status" value="1"/>
</dbReference>
<keyword evidence="12" id="KW-1185">Reference proteome</keyword>
<sequence>MNQKRKRPHEDSSGQSSNSYAPQHKKVFVAPKGLSSSESEDESNSPSLNTPSYAAFLMRENKEENESKEQGTSETQGQYSSFAQRQMESMGYKAGEGLGKRGQGMSDILDTTMRRGRRGLGFEIEGFDEVKTPWIEDEVVIDERREAIPSCDLPPPTEEEMQNWCQIGKKKLTINDETEFCSPEVLEDILSSKSVFDALTGMEFLKARTRANPYEFIKSAIFQNRAAVKMVNMDSAFDFMFTNPRNRKGEEIVGTHELLYFADICAGPGGFSEYVLWRKKWKCKGFGLTLKGDCDFKLENFLAGTPETFEPHYGVGGKDGDGDIFNEDNLEAFKDFVMDSTDGKGVHFVMADGGFSVDGQENIQEILSKQLYLCQFLCALSILREGGHFVCKLFDLFTPFSMGLIYLLYRAFDEVFIFKPVTSRPANSERYVVCKFLRDGISDVYDYMFNLNVRINRLKGTDEDVMQAVPLEIMKSDKAFFQYMKESNDRIGKVQTNSLRKLRAYVQDPSLMGPYDQVEVRKKCLNQWKIPLQARSSAPVIDPDVKFHELWKGNDDDNCLSSEPTQLTQQNLQNLKYLYDYKCVVSGGERYFLLGVGRSVVYKWNGKPNYSGSRWSKLDKCTTAIPKDTLIDAEIVSELQGEGKGQRRSTAIHILDVIVLGGIDVRDKHQTERISMAQLFAKALKKPTRQDLVPLRVKQSFRLEAVKDIFNKFEMRFVKGRREPRECFSIDDEKHFIPRGIYFTKHIQEPWTHCFSKSRKMLYFYNKQKRSSTYECPKDSIASFKTSLMSRYLWLMEEIDVELEHGTRLERSQLLEFIQTTHRNLVGQ</sequence>
<keyword evidence="8" id="KW-0808">Transferase</keyword>
<evidence type="ECO:0000256" key="9">
    <source>
        <dbReference type="SAM" id="MobiDB-lite"/>
    </source>
</evidence>
<comment type="catalytic activity">
    <reaction evidence="7 8">
        <text>a 5'-end (N(7)-methyl 5'-triphosphoguanosine)-ribonucleoside in mRNA + S-adenosyl-L-methionine = a 5'-end (N(7)-methyl 5'-triphosphoguanosine)-(2'-O-methyl-ribonucleoside) in mRNA + S-adenosyl-L-homocysteine + H(+)</text>
        <dbReference type="Rhea" id="RHEA:67020"/>
        <dbReference type="Rhea" id="RHEA-COMP:17167"/>
        <dbReference type="Rhea" id="RHEA-COMP:17168"/>
        <dbReference type="ChEBI" id="CHEBI:15378"/>
        <dbReference type="ChEBI" id="CHEBI:57856"/>
        <dbReference type="ChEBI" id="CHEBI:59789"/>
        <dbReference type="ChEBI" id="CHEBI:156461"/>
        <dbReference type="ChEBI" id="CHEBI:167609"/>
        <dbReference type="EC" id="2.1.1.57"/>
    </reaction>
</comment>
<dbReference type="GO" id="GO:0003676">
    <property type="term" value="F:nucleic acid binding"/>
    <property type="evidence" value="ECO:0007669"/>
    <property type="project" value="UniProtKB-UniRule"/>
</dbReference>
<feature type="domain" description="G-patch" evidence="10">
    <location>
        <begin position="79"/>
        <end position="125"/>
    </location>
</feature>
<dbReference type="Pfam" id="PF01728">
    <property type="entry name" value="FtsJ"/>
    <property type="match status" value="1"/>
</dbReference>
<evidence type="ECO:0000256" key="1">
    <source>
        <dbReference type="ARBA" id="ARBA00002664"/>
    </source>
</evidence>
<dbReference type="InterPro" id="IPR001202">
    <property type="entry name" value="WW_dom"/>
</dbReference>
<organism evidence="12 13">
    <name type="scientific">Actinia tenebrosa</name>
    <name type="common">Australian red waratah sea anemone</name>
    <dbReference type="NCBI Taxonomy" id="6105"/>
    <lineage>
        <taxon>Eukaryota</taxon>
        <taxon>Metazoa</taxon>
        <taxon>Cnidaria</taxon>
        <taxon>Anthozoa</taxon>
        <taxon>Hexacorallia</taxon>
        <taxon>Actiniaria</taxon>
        <taxon>Actiniidae</taxon>
        <taxon>Actinia</taxon>
    </lineage>
</organism>
<dbReference type="PANTHER" id="PTHR16121">
    <property type="entry name" value="CAP-SPECIFIC MRNA (NUCLEOSIDE-2'-O-)-METHYLTRANSFERASE 1-RELATED"/>
    <property type="match status" value="1"/>
</dbReference>
<comment type="function">
    <text evidence="8">S-adenosyl-L-methionine-dependent methyltransferase that mediates RNA cap1 2'-O-ribose methylation to the 5'-cap structure of RNAs. Methylates the ribose of the first nucleotide of a m(7)GpppG-capped mRNA to produce m(7)GpppNmp (cap1).</text>
</comment>
<comment type="subcellular location">
    <subcellularLocation>
        <location evidence="8">Nucleus</location>
    </subcellularLocation>
</comment>
<evidence type="ECO:0000259" key="10">
    <source>
        <dbReference type="PROSITE" id="PS50174"/>
    </source>
</evidence>
<evidence type="ECO:0000256" key="3">
    <source>
        <dbReference type="ARBA" id="ARBA00021136"/>
    </source>
</evidence>
<dbReference type="Gene3D" id="3.30.470.30">
    <property type="entry name" value="DNA ligase/mRNA capping enzyme"/>
    <property type="match status" value="1"/>
</dbReference>
<evidence type="ECO:0000256" key="4">
    <source>
        <dbReference type="ARBA" id="ARBA00022603"/>
    </source>
</evidence>
<dbReference type="InParanoid" id="A0A6P8I399"/>
<protein>
    <recommendedName>
        <fullName evidence="3 8">Cap-specific mRNA (nucleoside-2'-O-)-methyltransferase 1</fullName>
        <ecNumber evidence="2 8">2.1.1.57</ecNumber>
    </recommendedName>
    <alternativeName>
        <fullName evidence="8">Cap1 2'O-ribose methyltransferase 1</fullName>
    </alternativeName>
</protein>
<evidence type="ECO:0000256" key="8">
    <source>
        <dbReference type="RuleBase" id="RU368012"/>
    </source>
</evidence>
<dbReference type="PROSITE" id="PS50174">
    <property type="entry name" value="G_PATCH"/>
    <property type="match status" value="1"/>
</dbReference>
<dbReference type="EC" id="2.1.1.57" evidence="2 8"/>
<accession>A0A6P8I399</accession>
<dbReference type="InterPro" id="IPR050851">
    <property type="entry name" value="mRNA_Cap_2O-Ribose_MeTrfase"/>
</dbReference>
<dbReference type="RefSeq" id="XP_031559372.1">
    <property type="nucleotide sequence ID" value="XM_031703512.1"/>
</dbReference>
<name>A0A6P8I399_ACTTE</name>
<dbReference type="GO" id="GO:0005737">
    <property type="term" value="C:cytoplasm"/>
    <property type="evidence" value="ECO:0007669"/>
    <property type="project" value="TreeGrafter"/>
</dbReference>